<dbReference type="AlphaFoldDB" id="A0AAV4PQF9"/>
<evidence type="ECO:0000313" key="3">
    <source>
        <dbReference type="Proteomes" id="UP001054945"/>
    </source>
</evidence>
<dbReference type="Proteomes" id="UP001054945">
    <property type="component" value="Unassembled WGS sequence"/>
</dbReference>
<gene>
    <name evidence="2" type="ORF">CEXT_42171</name>
</gene>
<reference evidence="2 3" key="1">
    <citation type="submission" date="2021-06" db="EMBL/GenBank/DDBJ databases">
        <title>Caerostris extrusa draft genome.</title>
        <authorList>
            <person name="Kono N."/>
            <person name="Arakawa K."/>
        </authorList>
    </citation>
    <scope>NUCLEOTIDE SEQUENCE [LARGE SCALE GENOMIC DNA]</scope>
</reference>
<name>A0AAV4PQF9_CAEEX</name>
<accession>A0AAV4PQF9</accession>
<protein>
    <submittedName>
        <fullName evidence="2">Uncharacterized protein</fullName>
    </submittedName>
</protein>
<organism evidence="2 3">
    <name type="scientific">Caerostris extrusa</name>
    <name type="common">Bark spider</name>
    <name type="synonym">Caerostris bankana</name>
    <dbReference type="NCBI Taxonomy" id="172846"/>
    <lineage>
        <taxon>Eukaryota</taxon>
        <taxon>Metazoa</taxon>
        <taxon>Ecdysozoa</taxon>
        <taxon>Arthropoda</taxon>
        <taxon>Chelicerata</taxon>
        <taxon>Arachnida</taxon>
        <taxon>Araneae</taxon>
        <taxon>Araneomorphae</taxon>
        <taxon>Entelegynae</taxon>
        <taxon>Araneoidea</taxon>
        <taxon>Araneidae</taxon>
        <taxon>Caerostris</taxon>
    </lineage>
</organism>
<feature type="compositionally biased region" description="Polar residues" evidence="1">
    <location>
        <begin position="56"/>
        <end position="71"/>
    </location>
</feature>
<evidence type="ECO:0000256" key="1">
    <source>
        <dbReference type="SAM" id="MobiDB-lite"/>
    </source>
</evidence>
<keyword evidence="3" id="KW-1185">Reference proteome</keyword>
<comment type="caution">
    <text evidence="2">The sequence shown here is derived from an EMBL/GenBank/DDBJ whole genome shotgun (WGS) entry which is preliminary data.</text>
</comment>
<proteinExistence type="predicted"/>
<evidence type="ECO:0000313" key="2">
    <source>
        <dbReference type="EMBL" id="GIX99652.1"/>
    </source>
</evidence>
<dbReference type="EMBL" id="BPLR01005074">
    <property type="protein sequence ID" value="GIX99652.1"/>
    <property type="molecule type" value="Genomic_DNA"/>
</dbReference>
<feature type="region of interest" description="Disordered" evidence="1">
    <location>
        <begin position="43"/>
        <end position="127"/>
    </location>
</feature>
<feature type="compositionally biased region" description="Low complexity" evidence="1">
    <location>
        <begin position="93"/>
        <end position="105"/>
    </location>
</feature>
<sequence length="127" mass="13399">MGAAQYRLLTLTVDRFVVNSNSLIEILFPNRYLGASAFSNPPALFPGSYVGGSDLGKQQQQTEVLNGTSTQPPQPQGGVGEVAPRSSSPPPVNSSSSSTSSTRSTHPVDSATPKAKGNDRKGRRARR</sequence>